<dbReference type="RefSeq" id="WP_114534478.1">
    <property type="nucleotide sequence ID" value="NZ_JAQDVM010000021.1"/>
</dbReference>
<feature type="transmembrane region" description="Helical" evidence="1">
    <location>
        <begin position="21"/>
        <end position="44"/>
    </location>
</feature>
<organism evidence="2 3">
    <name type="scientific">Eggerthella lenta</name>
    <name type="common">Eubacterium lentum</name>
    <dbReference type="NCBI Taxonomy" id="84112"/>
    <lineage>
        <taxon>Bacteria</taxon>
        <taxon>Bacillati</taxon>
        <taxon>Actinomycetota</taxon>
        <taxon>Coriobacteriia</taxon>
        <taxon>Eggerthellales</taxon>
        <taxon>Eggerthellaceae</taxon>
        <taxon>Eggerthella</taxon>
    </lineage>
</organism>
<keyword evidence="1" id="KW-0472">Membrane</keyword>
<protein>
    <submittedName>
        <fullName evidence="2">Uncharacterized protein</fullName>
    </submittedName>
</protein>
<name>A0A369MBY5_EGGLN</name>
<evidence type="ECO:0000313" key="3">
    <source>
        <dbReference type="Proteomes" id="UP000253970"/>
    </source>
</evidence>
<evidence type="ECO:0000256" key="1">
    <source>
        <dbReference type="SAM" id="Phobius"/>
    </source>
</evidence>
<keyword evidence="1" id="KW-1133">Transmembrane helix</keyword>
<proteinExistence type="predicted"/>
<accession>A0A369MBY5</accession>
<reference evidence="2 3" key="1">
    <citation type="journal article" date="2018" name="Elife">
        <title>Discovery and characterization of a prevalent human gut bacterial enzyme sufficient for the inactivation of a family of plant toxins.</title>
        <authorList>
            <person name="Koppel N."/>
            <person name="Bisanz J.E."/>
            <person name="Pandelia M.E."/>
            <person name="Turnbaugh P.J."/>
            <person name="Balskus E.P."/>
        </authorList>
    </citation>
    <scope>NUCLEOTIDE SEQUENCE [LARGE SCALE GENOMIC DNA]</scope>
    <source>
        <strain evidence="2 3">W1 BHI 6</strain>
    </source>
</reference>
<comment type="caution">
    <text evidence="2">The sequence shown here is derived from an EMBL/GenBank/DDBJ whole genome shotgun (WGS) entry which is preliminary data.</text>
</comment>
<keyword evidence="1" id="KW-0812">Transmembrane</keyword>
<sequence length="106" mass="11163">MIGKTTRVLREKLQDCHGDTMVEVLAAVFIAALGATMLATMVTVSATASARSQQVLNASYAAEASLYDSSSYGPVVSVTLPDSSTAVLIKVSVYQSGGYAYYEEGR</sequence>
<gene>
    <name evidence="2" type="ORF">C1875_12665</name>
</gene>
<dbReference type="EMBL" id="PPTU01000025">
    <property type="protein sequence ID" value="RDB67940.1"/>
    <property type="molecule type" value="Genomic_DNA"/>
</dbReference>
<dbReference type="Proteomes" id="UP000253970">
    <property type="component" value="Unassembled WGS sequence"/>
</dbReference>
<dbReference type="AlphaFoldDB" id="A0A369MBY5"/>
<evidence type="ECO:0000313" key="2">
    <source>
        <dbReference type="EMBL" id="RDB67940.1"/>
    </source>
</evidence>